<dbReference type="RefSeq" id="WP_115715013.1">
    <property type="nucleotide sequence ID" value="NZ_AP019695.1"/>
</dbReference>
<reference evidence="4" key="1">
    <citation type="submission" date="2019-05" db="EMBL/GenBank/DDBJ databases">
        <title>Complete genome sequencing of Absiella argi strain JCM 30884.</title>
        <authorList>
            <person name="Sakamoto M."/>
            <person name="Murakami T."/>
            <person name="Mori H."/>
        </authorList>
    </citation>
    <scope>NUCLEOTIDE SEQUENCE [LARGE SCALE GENOMIC DNA]</scope>
    <source>
        <strain evidence="4">JCM 30884</strain>
    </source>
</reference>
<keyword evidence="1 2" id="KW-0238">DNA-binding</keyword>
<dbReference type="EMBL" id="AP019695">
    <property type="protein sequence ID" value="BBK21815.1"/>
    <property type="molecule type" value="Genomic_DNA"/>
</dbReference>
<dbReference type="InterPro" id="IPR011344">
    <property type="entry name" value="ssDNA-bd"/>
</dbReference>
<dbReference type="Pfam" id="PF00436">
    <property type="entry name" value="SSB"/>
    <property type="match status" value="1"/>
</dbReference>
<name>A0A6N4THB1_9FIRM</name>
<protein>
    <recommendedName>
        <fullName evidence="2">Single-stranded DNA-binding protein</fullName>
    </recommendedName>
</protein>
<dbReference type="GO" id="GO:0006260">
    <property type="term" value="P:DNA replication"/>
    <property type="evidence" value="ECO:0007669"/>
    <property type="project" value="InterPro"/>
</dbReference>
<sequence>MNLIVFVGKIKEIPVLKESTHGNTYATMKIEVTRPFANSEGVYETDEFSVTLWKGIAQTTVQVAGEGDVVAIKGRMQSRPYETKDGTTYLSYDIIAEKVSFIGKEG</sequence>
<keyword evidence="4" id="KW-1185">Reference proteome</keyword>
<dbReference type="SUPFAM" id="SSF50249">
    <property type="entry name" value="Nucleic acid-binding proteins"/>
    <property type="match status" value="1"/>
</dbReference>
<dbReference type="PROSITE" id="PS50935">
    <property type="entry name" value="SSB"/>
    <property type="match status" value="1"/>
</dbReference>
<evidence type="ECO:0000256" key="1">
    <source>
        <dbReference type="ARBA" id="ARBA00023125"/>
    </source>
</evidence>
<accession>A0A6N4THB1</accession>
<evidence type="ECO:0000256" key="2">
    <source>
        <dbReference type="PIRNR" id="PIRNR002070"/>
    </source>
</evidence>
<organism evidence="3 4">
    <name type="scientific">Amedibacterium intestinale</name>
    <dbReference type="NCBI Taxonomy" id="2583452"/>
    <lineage>
        <taxon>Bacteria</taxon>
        <taxon>Bacillati</taxon>
        <taxon>Bacillota</taxon>
        <taxon>Erysipelotrichia</taxon>
        <taxon>Erysipelotrichales</taxon>
        <taxon>Erysipelotrichaceae</taxon>
        <taxon>Amedibacterium</taxon>
    </lineage>
</organism>
<dbReference type="InterPro" id="IPR000424">
    <property type="entry name" value="Primosome_PriB/ssb"/>
</dbReference>
<dbReference type="Gene3D" id="2.40.50.140">
    <property type="entry name" value="Nucleic acid-binding proteins"/>
    <property type="match status" value="1"/>
</dbReference>
<gene>
    <name evidence="3" type="ORF">Aargi30884_07180</name>
</gene>
<dbReference type="PIRSF" id="PIRSF002070">
    <property type="entry name" value="SSB"/>
    <property type="match status" value="1"/>
</dbReference>
<dbReference type="InterPro" id="IPR012340">
    <property type="entry name" value="NA-bd_OB-fold"/>
</dbReference>
<proteinExistence type="predicted"/>
<dbReference type="GO" id="GO:0003697">
    <property type="term" value="F:single-stranded DNA binding"/>
    <property type="evidence" value="ECO:0007669"/>
    <property type="project" value="InterPro"/>
</dbReference>
<evidence type="ECO:0000313" key="4">
    <source>
        <dbReference type="Proteomes" id="UP000464754"/>
    </source>
</evidence>
<dbReference type="KEGG" id="aarg:Aargi30884_07180"/>
<dbReference type="AlphaFoldDB" id="A0A6N4THB1"/>
<dbReference type="CDD" id="cd04496">
    <property type="entry name" value="SSB_OBF"/>
    <property type="match status" value="1"/>
</dbReference>
<dbReference type="Proteomes" id="UP000464754">
    <property type="component" value="Chromosome"/>
</dbReference>
<evidence type="ECO:0000313" key="3">
    <source>
        <dbReference type="EMBL" id="BBK21815.1"/>
    </source>
</evidence>